<keyword evidence="2" id="KW-1185">Reference proteome</keyword>
<gene>
    <name evidence="1" type="ORF">ACAOBT_LOCUS6014</name>
</gene>
<name>A0A9P0K0C0_ACAOB</name>
<comment type="caution">
    <text evidence="1">The sequence shown here is derived from an EMBL/GenBank/DDBJ whole genome shotgun (WGS) entry which is preliminary data.</text>
</comment>
<dbReference type="AlphaFoldDB" id="A0A9P0K0C0"/>
<reference evidence="1" key="1">
    <citation type="submission" date="2022-03" db="EMBL/GenBank/DDBJ databases">
        <authorList>
            <person name="Sayadi A."/>
        </authorList>
    </citation>
    <scope>NUCLEOTIDE SEQUENCE</scope>
</reference>
<proteinExistence type="predicted"/>
<protein>
    <submittedName>
        <fullName evidence="1">Uncharacterized protein</fullName>
    </submittedName>
</protein>
<dbReference type="EMBL" id="CAKOFQ010006718">
    <property type="protein sequence ID" value="CAH1964783.1"/>
    <property type="molecule type" value="Genomic_DNA"/>
</dbReference>
<evidence type="ECO:0000313" key="2">
    <source>
        <dbReference type="Proteomes" id="UP001152888"/>
    </source>
</evidence>
<evidence type="ECO:0000313" key="1">
    <source>
        <dbReference type="EMBL" id="CAH1964783.1"/>
    </source>
</evidence>
<sequence length="40" mass="4567">MYNVSVKFKYDAKQINSLLSNSAVNQIMFALFPNLTPEDD</sequence>
<dbReference type="Proteomes" id="UP001152888">
    <property type="component" value="Unassembled WGS sequence"/>
</dbReference>
<accession>A0A9P0K0C0</accession>
<organism evidence="1 2">
    <name type="scientific">Acanthoscelides obtectus</name>
    <name type="common">Bean weevil</name>
    <name type="synonym">Bruchus obtectus</name>
    <dbReference type="NCBI Taxonomy" id="200917"/>
    <lineage>
        <taxon>Eukaryota</taxon>
        <taxon>Metazoa</taxon>
        <taxon>Ecdysozoa</taxon>
        <taxon>Arthropoda</taxon>
        <taxon>Hexapoda</taxon>
        <taxon>Insecta</taxon>
        <taxon>Pterygota</taxon>
        <taxon>Neoptera</taxon>
        <taxon>Endopterygota</taxon>
        <taxon>Coleoptera</taxon>
        <taxon>Polyphaga</taxon>
        <taxon>Cucujiformia</taxon>
        <taxon>Chrysomeloidea</taxon>
        <taxon>Chrysomelidae</taxon>
        <taxon>Bruchinae</taxon>
        <taxon>Bruchini</taxon>
        <taxon>Acanthoscelides</taxon>
    </lineage>
</organism>